<evidence type="ECO:0000256" key="1">
    <source>
        <dbReference type="ARBA" id="ARBA00022676"/>
    </source>
</evidence>
<dbReference type="PANTHER" id="PTHR12526">
    <property type="entry name" value="GLYCOSYLTRANSFERASE"/>
    <property type="match status" value="1"/>
</dbReference>
<dbReference type="Proteomes" id="UP000660381">
    <property type="component" value="Unassembled WGS sequence"/>
</dbReference>
<dbReference type="SUPFAM" id="SSF53756">
    <property type="entry name" value="UDP-Glycosyltransferase/glycogen phosphorylase"/>
    <property type="match status" value="1"/>
</dbReference>
<dbReference type="EMBL" id="JACJTQ010000001">
    <property type="protein sequence ID" value="MBD2690453.1"/>
    <property type="molecule type" value="Genomic_DNA"/>
</dbReference>
<sequence length="371" mass="42308">MKIKVALLYFCFDDYTIELANSLVNYVDLTLIQQEKSSNACKGVLDPRIPVLTFKKPDMRYPSNILAMGEMMRLIDKVAPDVLHVQETNDIWYLSTLLLNKMPPLVTTIHDLFSHPGDKQKVFASDYTRPIAFYRSQQLIVHTHIHKKTLNEKFRIPNHHINVLPHGELGSLYKRRVSNNDNIAKEPYTLLFFGRIWPYKGLKYLIEAMPLIAEQIPEVKLIIAGRGENMEQYFPDGYNSQHYEILNHFISDQEVVSLFARSTITVLPYIEASQSGVAALSYGMGTPVVASDLGGLSEIVRHQQDGLLVPPRDVNALAESIISLLKDNQLYKKIQNATITRCQEDLNWSNIAEQTLAVYHQLALTKSSKFY</sequence>
<name>A0ABR8IYS5_9NOST</name>
<organism evidence="4 5">
    <name type="scientific">Anabaena catenula FACHB-362</name>
    <dbReference type="NCBI Taxonomy" id="2692877"/>
    <lineage>
        <taxon>Bacteria</taxon>
        <taxon>Bacillati</taxon>
        <taxon>Cyanobacteriota</taxon>
        <taxon>Cyanophyceae</taxon>
        <taxon>Nostocales</taxon>
        <taxon>Nostocaceae</taxon>
        <taxon>Anabaena</taxon>
    </lineage>
</organism>
<protein>
    <submittedName>
        <fullName evidence="4">Glycosyltransferase family 4 protein</fullName>
    </submittedName>
</protein>
<dbReference type="CDD" id="cd03801">
    <property type="entry name" value="GT4_PimA-like"/>
    <property type="match status" value="1"/>
</dbReference>
<dbReference type="Gene3D" id="3.40.50.2000">
    <property type="entry name" value="Glycogen Phosphorylase B"/>
    <property type="match status" value="2"/>
</dbReference>
<proteinExistence type="predicted"/>
<dbReference type="PANTHER" id="PTHR12526:SF510">
    <property type="entry name" value="D-INOSITOL 3-PHOSPHATE GLYCOSYLTRANSFERASE"/>
    <property type="match status" value="1"/>
</dbReference>
<keyword evidence="5" id="KW-1185">Reference proteome</keyword>
<feature type="domain" description="Glycosyltransferase subfamily 4-like N-terminal" evidence="3">
    <location>
        <begin position="4"/>
        <end position="143"/>
    </location>
</feature>
<dbReference type="Pfam" id="PF13692">
    <property type="entry name" value="Glyco_trans_1_4"/>
    <property type="match status" value="1"/>
</dbReference>
<comment type="caution">
    <text evidence="4">The sequence shown here is derived from an EMBL/GenBank/DDBJ whole genome shotgun (WGS) entry which is preliminary data.</text>
</comment>
<dbReference type="Pfam" id="PF13477">
    <property type="entry name" value="Glyco_trans_4_2"/>
    <property type="match status" value="1"/>
</dbReference>
<dbReference type="InterPro" id="IPR028098">
    <property type="entry name" value="Glyco_trans_4-like_N"/>
</dbReference>
<gene>
    <name evidence="4" type="ORF">H6G68_01590</name>
</gene>
<evidence type="ECO:0000313" key="4">
    <source>
        <dbReference type="EMBL" id="MBD2690453.1"/>
    </source>
</evidence>
<reference evidence="4 5" key="1">
    <citation type="journal article" date="2020" name="ISME J.">
        <title>Comparative genomics reveals insights into cyanobacterial evolution and habitat adaptation.</title>
        <authorList>
            <person name="Chen M.Y."/>
            <person name="Teng W.K."/>
            <person name="Zhao L."/>
            <person name="Hu C.X."/>
            <person name="Zhou Y.K."/>
            <person name="Han B.P."/>
            <person name="Song L.R."/>
            <person name="Shu W.S."/>
        </authorList>
    </citation>
    <scope>NUCLEOTIDE SEQUENCE [LARGE SCALE GENOMIC DNA]</scope>
    <source>
        <strain evidence="4 5">FACHB-362</strain>
    </source>
</reference>
<accession>A0ABR8IYS5</accession>
<keyword evidence="2" id="KW-0808">Transferase</keyword>
<evidence type="ECO:0000256" key="2">
    <source>
        <dbReference type="ARBA" id="ARBA00022679"/>
    </source>
</evidence>
<evidence type="ECO:0000259" key="3">
    <source>
        <dbReference type="Pfam" id="PF13477"/>
    </source>
</evidence>
<keyword evidence="1" id="KW-0328">Glycosyltransferase</keyword>
<evidence type="ECO:0000313" key="5">
    <source>
        <dbReference type="Proteomes" id="UP000660381"/>
    </source>
</evidence>
<dbReference type="RefSeq" id="WP_190905020.1">
    <property type="nucleotide sequence ID" value="NZ_JACJTQ010000001.1"/>
</dbReference>